<dbReference type="Gene3D" id="3.40.1570.10">
    <property type="entry name" value="HemS/ChuS/ChuX like domains"/>
    <property type="match status" value="1"/>
</dbReference>
<evidence type="ECO:0008006" key="2">
    <source>
        <dbReference type="Google" id="ProtNLM"/>
    </source>
</evidence>
<name>A0A0F9EUE2_9ZZZZ</name>
<proteinExistence type="predicted"/>
<comment type="caution">
    <text evidence="1">The sequence shown here is derived from an EMBL/GenBank/DDBJ whole genome shotgun (WGS) entry which is preliminary data.</text>
</comment>
<reference evidence="1" key="1">
    <citation type="journal article" date="2015" name="Nature">
        <title>Complex archaea that bridge the gap between prokaryotes and eukaryotes.</title>
        <authorList>
            <person name="Spang A."/>
            <person name="Saw J.H."/>
            <person name="Jorgensen S.L."/>
            <person name="Zaremba-Niedzwiedzka K."/>
            <person name="Martijn J."/>
            <person name="Lind A.E."/>
            <person name="van Eijk R."/>
            <person name="Schleper C."/>
            <person name="Guy L."/>
            <person name="Ettema T.J."/>
        </authorList>
    </citation>
    <scope>NUCLEOTIDE SEQUENCE</scope>
</reference>
<dbReference type="SUPFAM" id="SSF144064">
    <property type="entry name" value="Heme iron utilization protein-like"/>
    <property type="match status" value="1"/>
</dbReference>
<dbReference type="InterPro" id="IPR055136">
    <property type="entry name" value="LFE_1968-like"/>
</dbReference>
<gene>
    <name evidence="1" type="ORF">LCGC14_2385340</name>
</gene>
<evidence type="ECO:0000313" key="1">
    <source>
        <dbReference type="EMBL" id="KKL27418.1"/>
    </source>
</evidence>
<dbReference type="InterPro" id="IPR053733">
    <property type="entry name" value="Heme_Transport_Util_sf"/>
</dbReference>
<protein>
    <recommendedName>
        <fullName evidence="2">Haemin-degrading HemS/ChuX domain-containing protein</fullName>
    </recommendedName>
</protein>
<organism evidence="1">
    <name type="scientific">marine sediment metagenome</name>
    <dbReference type="NCBI Taxonomy" id="412755"/>
    <lineage>
        <taxon>unclassified sequences</taxon>
        <taxon>metagenomes</taxon>
        <taxon>ecological metagenomes</taxon>
    </lineage>
</organism>
<accession>A0A0F9EUE2</accession>
<dbReference type="AlphaFoldDB" id="A0A0F9EUE2"/>
<sequence>MQILSDILKVNDVLFVIKGGGAVSEIRSNSLSIRQKDQWITIGENDGPCHMHINSESIKKAQFITEEKPERTSFSVRFFDDKGERVLGAFFTKMYDENKNLKPDRKKLYGDLFSKYGMTIEF</sequence>
<dbReference type="Pfam" id="PF22684">
    <property type="entry name" value="LFE_1968-like"/>
    <property type="match status" value="1"/>
</dbReference>
<dbReference type="EMBL" id="LAZR01035472">
    <property type="protein sequence ID" value="KKL27418.1"/>
    <property type="molecule type" value="Genomic_DNA"/>
</dbReference>